<evidence type="ECO:0000313" key="2">
    <source>
        <dbReference type="EMBL" id="KAA8820964.1"/>
    </source>
</evidence>
<dbReference type="RefSeq" id="WP_150354410.1">
    <property type="nucleotide sequence ID" value="NZ_RZNZ01000006.1"/>
</dbReference>
<dbReference type="AlphaFoldDB" id="A0A5J5DVV3"/>
<evidence type="ECO:0000313" key="3">
    <source>
        <dbReference type="EMBL" id="KAA8822786.1"/>
    </source>
</evidence>
<evidence type="ECO:0000313" key="5">
    <source>
        <dbReference type="Proteomes" id="UP000374630"/>
    </source>
</evidence>
<name>A0A5J5DVV3_9BIFI</name>
<dbReference type="OrthoDB" id="3239585at2"/>
<dbReference type="EMBL" id="RZNZ01000006">
    <property type="protein sequence ID" value="KAA8820964.1"/>
    <property type="molecule type" value="Genomic_DNA"/>
</dbReference>
<evidence type="ECO:0000313" key="4">
    <source>
        <dbReference type="Proteomes" id="UP000345527"/>
    </source>
</evidence>
<comment type="caution">
    <text evidence="3">The sequence shown here is derived from an EMBL/GenBank/DDBJ whole genome shotgun (WGS) entry which is preliminary data.</text>
</comment>
<dbReference type="EMBL" id="RZOA01000015">
    <property type="protein sequence ID" value="KAA8822786.1"/>
    <property type="molecule type" value="Genomic_DNA"/>
</dbReference>
<reference evidence="4 5" key="1">
    <citation type="journal article" date="2019" name="Syst. Appl. Microbiol.">
        <title>Characterization of Bifidobacterium species in feaces of the Egyptian fruit bat: Description of B. vespertilionis sp. nov. and B. rousetti sp. nov.</title>
        <authorList>
            <person name="Modesto M."/>
            <person name="Satti M."/>
            <person name="Watanabe K."/>
            <person name="Puglisi E."/>
            <person name="Morelli L."/>
            <person name="Huang C.-H."/>
            <person name="Liou J.-S."/>
            <person name="Miyashita M."/>
            <person name="Tamura T."/>
            <person name="Saito S."/>
            <person name="Mori K."/>
            <person name="Huang L."/>
            <person name="Sciavilla P."/>
            <person name="Sandri C."/>
            <person name="Spiezio C."/>
            <person name="Vitali F."/>
            <person name="Cavalieri D."/>
            <person name="Perpetuini G."/>
            <person name="Tofalo R."/>
            <person name="Bonetti A."/>
            <person name="Arita M."/>
            <person name="Mattarelli P."/>
        </authorList>
    </citation>
    <scope>NUCLEOTIDE SEQUENCE [LARGE SCALE GENOMIC DNA]</scope>
    <source>
        <strain evidence="2 5">RST16</strain>
        <strain evidence="3 4">RST8</strain>
    </source>
</reference>
<dbReference type="Proteomes" id="UP000374630">
    <property type="component" value="Unassembled WGS sequence"/>
</dbReference>
<organism evidence="3 4">
    <name type="scientific">Bifidobacterium vespertilionis</name>
    <dbReference type="NCBI Taxonomy" id="2562524"/>
    <lineage>
        <taxon>Bacteria</taxon>
        <taxon>Bacillati</taxon>
        <taxon>Actinomycetota</taxon>
        <taxon>Actinomycetes</taxon>
        <taxon>Bifidobacteriales</taxon>
        <taxon>Bifidobacteriaceae</taxon>
        <taxon>Bifidobacterium</taxon>
    </lineage>
</organism>
<keyword evidence="5" id="KW-1185">Reference proteome</keyword>
<keyword evidence="1" id="KW-0472">Membrane</keyword>
<evidence type="ECO:0000256" key="1">
    <source>
        <dbReference type="SAM" id="Phobius"/>
    </source>
</evidence>
<feature type="transmembrane region" description="Helical" evidence="1">
    <location>
        <begin position="181"/>
        <end position="200"/>
    </location>
</feature>
<feature type="transmembrane region" description="Helical" evidence="1">
    <location>
        <begin position="36"/>
        <end position="54"/>
    </location>
</feature>
<accession>A0A5J5DVV3</accession>
<sequence>MIALAALMTGLAVGLWLSARDGRAGRLDTFARYGRHRPMALGIALAIAAMVASVRNGATVTEAFEEQAGRRFATPRISARRAGEALSRRADDHDDEAHIRDAARQLEAACTLSDELGCEASRCLEAVGVAYRRTRLLDDRRREMMAGPESTVRLLTGLPVLTVIMGEAMGAHPLAWMTSSVFGWVCLGLGLGFYAAGMIWTRRLLAAMAAASMGELR</sequence>
<gene>
    <name evidence="3" type="ORF">EM848_07995</name>
    <name evidence="2" type="ORF">EMO90_05740</name>
</gene>
<keyword evidence="1" id="KW-0812">Transmembrane</keyword>
<proteinExistence type="predicted"/>
<protein>
    <submittedName>
        <fullName evidence="3">Pilus assembly protein</fullName>
    </submittedName>
</protein>
<keyword evidence="1" id="KW-1133">Transmembrane helix</keyword>
<dbReference type="Proteomes" id="UP000345527">
    <property type="component" value="Unassembled WGS sequence"/>
</dbReference>
<feature type="transmembrane region" description="Helical" evidence="1">
    <location>
        <begin position="150"/>
        <end position="169"/>
    </location>
</feature>